<evidence type="ECO:0000256" key="1">
    <source>
        <dbReference type="SAM" id="MobiDB-lite"/>
    </source>
</evidence>
<name>A0A8E2EUH4_9PEZI</name>
<proteinExistence type="predicted"/>
<dbReference type="AlphaFoldDB" id="A0A8E2EUH4"/>
<dbReference type="OrthoDB" id="5423270at2759"/>
<evidence type="ECO:0000313" key="4">
    <source>
        <dbReference type="Proteomes" id="UP000250140"/>
    </source>
</evidence>
<feature type="transmembrane region" description="Helical" evidence="2">
    <location>
        <begin position="561"/>
        <end position="581"/>
    </location>
</feature>
<dbReference type="EMBL" id="KV750366">
    <property type="protein sequence ID" value="OCL05137.1"/>
    <property type="molecule type" value="Genomic_DNA"/>
</dbReference>
<dbReference type="Proteomes" id="UP000250140">
    <property type="component" value="Unassembled WGS sequence"/>
</dbReference>
<protein>
    <submittedName>
        <fullName evidence="3">Uncharacterized protein</fullName>
    </submittedName>
</protein>
<feature type="region of interest" description="Disordered" evidence="1">
    <location>
        <begin position="195"/>
        <end position="215"/>
    </location>
</feature>
<keyword evidence="2" id="KW-0472">Membrane</keyword>
<evidence type="ECO:0000256" key="2">
    <source>
        <dbReference type="SAM" id="Phobius"/>
    </source>
</evidence>
<keyword evidence="2" id="KW-1133">Transmembrane helix</keyword>
<keyword evidence="2" id="KW-0812">Transmembrane</keyword>
<feature type="region of interest" description="Disordered" evidence="1">
    <location>
        <begin position="634"/>
        <end position="668"/>
    </location>
</feature>
<organism evidence="3 4">
    <name type="scientific">Glonium stellatum</name>
    <dbReference type="NCBI Taxonomy" id="574774"/>
    <lineage>
        <taxon>Eukaryota</taxon>
        <taxon>Fungi</taxon>
        <taxon>Dikarya</taxon>
        <taxon>Ascomycota</taxon>
        <taxon>Pezizomycotina</taxon>
        <taxon>Dothideomycetes</taxon>
        <taxon>Pleosporomycetidae</taxon>
        <taxon>Gloniales</taxon>
        <taxon>Gloniaceae</taxon>
        <taxon>Glonium</taxon>
    </lineage>
</organism>
<gene>
    <name evidence="3" type="ORF">AOQ84DRAFT_102350</name>
</gene>
<keyword evidence="4" id="KW-1185">Reference proteome</keyword>
<accession>A0A8E2EUH4</accession>
<reference evidence="3 4" key="1">
    <citation type="journal article" date="2016" name="Nat. Commun.">
        <title>Ectomycorrhizal ecology is imprinted in the genome of the dominant symbiotic fungus Cenococcum geophilum.</title>
        <authorList>
            <consortium name="DOE Joint Genome Institute"/>
            <person name="Peter M."/>
            <person name="Kohler A."/>
            <person name="Ohm R.A."/>
            <person name="Kuo A."/>
            <person name="Krutzmann J."/>
            <person name="Morin E."/>
            <person name="Arend M."/>
            <person name="Barry K.W."/>
            <person name="Binder M."/>
            <person name="Choi C."/>
            <person name="Clum A."/>
            <person name="Copeland A."/>
            <person name="Grisel N."/>
            <person name="Haridas S."/>
            <person name="Kipfer T."/>
            <person name="LaButti K."/>
            <person name="Lindquist E."/>
            <person name="Lipzen A."/>
            <person name="Maire R."/>
            <person name="Meier B."/>
            <person name="Mihaltcheva S."/>
            <person name="Molinier V."/>
            <person name="Murat C."/>
            <person name="Poggeler S."/>
            <person name="Quandt C.A."/>
            <person name="Sperisen C."/>
            <person name="Tritt A."/>
            <person name="Tisserant E."/>
            <person name="Crous P.W."/>
            <person name="Henrissat B."/>
            <person name="Nehls U."/>
            <person name="Egli S."/>
            <person name="Spatafora J.W."/>
            <person name="Grigoriev I.V."/>
            <person name="Martin F.M."/>
        </authorList>
    </citation>
    <scope>NUCLEOTIDE SEQUENCE [LARGE SCALE GENOMIC DNA]</scope>
    <source>
        <strain evidence="3 4">CBS 207.34</strain>
    </source>
</reference>
<sequence>MEQPVFEFLEVVDNDHVDHLFSFGNSEFQHYIDDAPIGYAFTIFKNVALRKLDVVIRSPFLQRTLQVAEPCVLSLVEIAQRYAFLKETLFALEGPNSLDFSYGNPKELRLLVQDFLLDRKVFSGFNLEQLYDQGIISLGHWQDLQHWSTLSDVRAIDNAFQKRCHSQAGDANKSNGNLPSDNALDLYQNHRLSSASANGRDESRAKLPPLPRSRGYRPSRAVLSLWNRLPDETYGHETPIDVEDTLIWDLGEYHISILPPTSPIDLYLVIEIKIILNALYMPFLLDPGLRGASRFGGHGMLIHHVSDSRLASWNLPMGFKLRCIRRLSKHEKQSLITARVHAAFKVKDQKFRAQVKNINWDKHRASSKGAAYMNISSCDFIFQLYHKAWNKGISTIRQFLRGKRPQTLEQICRLLQVAYVMGSQDPKNPDFRASFIDDLGRWRVIVPEHSLPCFDAIVEAVWGRTFDNGQSDTASGYGANENILQLQQLLSSLISRNPLTEISKEDKQHGHTFYRNEQDLNAGINSDFQAAHHVVGAIEDPRAYSQARKLPICLEPADSTIVLMMAGAIFGFVFSFLLIFYSFTSSDLSFEVASQRDLYFANFEERNVHTLLLYLGLSTCSFLEKKKVRDENEAASQISLQPMQEEVSPPVDGNSTLAVPEQPAIVHR</sequence>
<evidence type="ECO:0000313" key="3">
    <source>
        <dbReference type="EMBL" id="OCL05137.1"/>
    </source>
</evidence>